<evidence type="ECO:0000313" key="2">
    <source>
        <dbReference type="EnsemblPlants" id="QL09p015439:mrna"/>
    </source>
</evidence>
<feature type="region of interest" description="Disordered" evidence="1">
    <location>
        <begin position="1"/>
        <end position="24"/>
    </location>
</feature>
<name>A0A7N2MK56_QUELO</name>
<dbReference type="EMBL" id="LRBV02000009">
    <property type="status" value="NOT_ANNOTATED_CDS"/>
    <property type="molecule type" value="Genomic_DNA"/>
</dbReference>
<organism evidence="2 3">
    <name type="scientific">Quercus lobata</name>
    <name type="common">Valley oak</name>
    <dbReference type="NCBI Taxonomy" id="97700"/>
    <lineage>
        <taxon>Eukaryota</taxon>
        <taxon>Viridiplantae</taxon>
        <taxon>Streptophyta</taxon>
        <taxon>Embryophyta</taxon>
        <taxon>Tracheophyta</taxon>
        <taxon>Spermatophyta</taxon>
        <taxon>Magnoliopsida</taxon>
        <taxon>eudicotyledons</taxon>
        <taxon>Gunneridae</taxon>
        <taxon>Pentapetalae</taxon>
        <taxon>rosids</taxon>
        <taxon>fabids</taxon>
        <taxon>Fagales</taxon>
        <taxon>Fagaceae</taxon>
        <taxon>Quercus</taxon>
    </lineage>
</organism>
<accession>A0A7N2MK56</accession>
<dbReference type="InParanoid" id="A0A7N2MK56"/>
<evidence type="ECO:0000313" key="3">
    <source>
        <dbReference type="Proteomes" id="UP000594261"/>
    </source>
</evidence>
<evidence type="ECO:0000256" key="1">
    <source>
        <dbReference type="SAM" id="MobiDB-lite"/>
    </source>
</evidence>
<dbReference type="Proteomes" id="UP000594261">
    <property type="component" value="Chromosome 9"/>
</dbReference>
<dbReference type="EnsemblPlants" id="QL09p015439:mrna">
    <property type="protein sequence ID" value="QL09p015439:mrna"/>
    <property type="gene ID" value="QL09p015439"/>
</dbReference>
<reference evidence="2 3" key="1">
    <citation type="journal article" date="2016" name="G3 (Bethesda)">
        <title>First Draft Assembly and Annotation of the Genome of a California Endemic Oak Quercus lobata Nee (Fagaceae).</title>
        <authorList>
            <person name="Sork V.L."/>
            <person name="Fitz-Gibbon S.T."/>
            <person name="Puiu D."/>
            <person name="Crepeau M."/>
            <person name="Gugger P.F."/>
            <person name="Sherman R."/>
            <person name="Stevens K."/>
            <person name="Langley C.H."/>
            <person name="Pellegrini M."/>
            <person name="Salzberg S.L."/>
        </authorList>
    </citation>
    <scope>NUCLEOTIDE SEQUENCE [LARGE SCALE GENOMIC DNA]</scope>
    <source>
        <strain evidence="2 3">cv. SW786</strain>
    </source>
</reference>
<protein>
    <submittedName>
        <fullName evidence="2">Uncharacterized protein</fullName>
    </submittedName>
</protein>
<keyword evidence="3" id="KW-1185">Reference proteome</keyword>
<proteinExistence type="predicted"/>
<sequence length="85" mass="9497">MCNAHTGLSNAEKNNNAKAKPRRVPVSCKVNEHCMNLEVHINTINLENKEFDADIPLPQGTSLITIADIEGLNYLLKMLDIFSNF</sequence>
<dbReference type="AlphaFoldDB" id="A0A7N2MK56"/>
<dbReference type="Gramene" id="QL09p015439:mrna">
    <property type="protein sequence ID" value="QL09p015439:mrna"/>
    <property type="gene ID" value="QL09p015439"/>
</dbReference>
<reference evidence="2" key="2">
    <citation type="submission" date="2021-01" db="UniProtKB">
        <authorList>
            <consortium name="EnsemblPlants"/>
        </authorList>
    </citation>
    <scope>IDENTIFICATION</scope>
</reference>